<dbReference type="AlphaFoldDB" id="A0A212K1R1"/>
<keyword evidence="1" id="KW-1133">Transmembrane helix</keyword>
<keyword evidence="1" id="KW-0812">Transmembrane</keyword>
<sequence length="195" mass="22709">MATLKQKNQPFLITALVLNCLYVYIFILNNPIQYADLSSFLNAQNAIVSSGIFIISITINSLFSGQNKARLVFFKYKFYFPGCYAFTKYIKSDLRVDKKILEENYGELPIDNEEQNRVWYKMYKDVSNRGSVSLAHKHYLFFRDYFFLIIVLTISVTIYLLIFDMDVIIYKYKLFFPIAVSSSKCNTQSLGIGVF</sequence>
<proteinExistence type="predicted"/>
<protein>
    <submittedName>
        <fullName evidence="2">Uncharacterized protein</fullName>
    </submittedName>
</protein>
<dbReference type="EMBL" id="FLUQ01000002">
    <property type="protein sequence ID" value="SBW05641.1"/>
    <property type="molecule type" value="Genomic_DNA"/>
</dbReference>
<organism evidence="2">
    <name type="scientific">uncultured delta proteobacterium</name>
    <dbReference type="NCBI Taxonomy" id="34034"/>
    <lineage>
        <taxon>Bacteria</taxon>
        <taxon>Deltaproteobacteria</taxon>
        <taxon>environmental samples</taxon>
    </lineage>
</organism>
<name>A0A212K1R1_9DELT</name>
<reference evidence="2" key="1">
    <citation type="submission" date="2016-04" db="EMBL/GenBank/DDBJ databases">
        <authorList>
            <person name="Evans L.H."/>
            <person name="Alamgir A."/>
            <person name="Owens N."/>
            <person name="Weber N.D."/>
            <person name="Virtaneva K."/>
            <person name="Barbian K."/>
            <person name="Babar A."/>
            <person name="Rosenke K."/>
        </authorList>
    </citation>
    <scope>NUCLEOTIDE SEQUENCE</scope>
    <source>
        <strain evidence="2">86</strain>
    </source>
</reference>
<gene>
    <name evidence="2" type="ORF">KL86DPRO_20523</name>
</gene>
<accession>A0A212K1R1</accession>
<evidence type="ECO:0000313" key="2">
    <source>
        <dbReference type="EMBL" id="SBW05641.1"/>
    </source>
</evidence>
<feature type="transmembrane region" description="Helical" evidence="1">
    <location>
        <begin position="145"/>
        <end position="163"/>
    </location>
</feature>
<evidence type="ECO:0000256" key="1">
    <source>
        <dbReference type="SAM" id="Phobius"/>
    </source>
</evidence>
<keyword evidence="1" id="KW-0472">Membrane</keyword>
<feature type="transmembrane region" description="Helical" evidence="1">
    <location>
        <begin position="12"/>
        <end position="32"/>
    </location>
</feature>
<feature type="transmembrane region" description="Helical" evidence="1">
    <location>
        <begin position="44"/>
        <end position="63"/>
    </location>
</feature>